<evidence type="ECO:0000256" key="3">
    <source>
        <dbReference type="PROSITE-ProRule" id="PRU00339"/>
    </source>
</evidence>
<dbReference type="SUPFAM" id="SSF48452">
    <property type="entry name" value="TPR-like"/>
    <property type="match status" value="4"/>
</dbReference>
<feature type="coiled-coil region" evidence="4">
    <location>
        <begin position="674"/>
        <end position="701"/>
    </location>
</feature>
<name>A0ABV8NKV8_9SPHI</name>
<feature type="chain" id="PRO_5046870918" evidence="5">
    <location>
        <begin position="22"/>
        <end position="964"/>
    </location>
</feature>
<keyword evidence="5" id="KW-0732">Signal</keyword>
<dbReference type="Pfam" id="PF13432">
    <property type="entry name" value="TPR_16"/>
    <property type="match status" value="1"/>
</dbReference>
<evidence type="ECO:0000256" key="5">
    <source>
        <dbReference type="SAM" id="SignalP"/>
    </source>
</evidence>
<organism evidence="6 7">
    <name type="scientific">Pedobacter jamesrossensis</name>
    <dbReference type="NCBI Taxonomy" id="1908238"/>
    <lineage>
        <taxon>Bacteria</taxon>
        <taxon>Pseudomonadati</taxon>
        <taxon>Bacteroidota</taxon>
        <taxon>Sphingobacteriia</taxon>
        <taxon>Sphingobacteriales</taxon>
        <taxon>Sphingobacteriaceae</taxon>
        <taxon>Pedobacter</taxon>
    </lineage>
</organism>
<dbReference type="Gene3D" id="1.25.40.10">
    <property type="entry name" value="Tetratricopeptide repeat domain"/>
    <property type="match status" value="3"/>
</dbReference>
<dbReference type="InterPro" id="IPR011990">
    <property type="entry name" value="TPR-like_helical_dom_sf"/>
</dbReference>
<evidence type="ECO:0000256" key="4">
    <source>
        <dbReference type="SAM" id="Coils"/>
    </source>
</evidence>
<evidence type="ECO:0000256" key="1">
    <source>
        <dbReference type="ARBA" id="ARBA00022737"/>
    </source>
</evidence>
<keyword evidence="7" id="KW-1185">Reference proteome</keyword>
<evidence type="ECO:0000256" key="2">
    <source>
        <dbReference type="ARBA" id="ARBA00022803"/>
    </source>
</evidence>
<dbReference type="PANTHER" id="PTHR45586:SF1">
    <property type="entry name" value="LIPOPOLYSACCHARIDE ASSEMBLY PROTEIN B"/>
    <property type="match status" value="1"/>
</dbReference>
<gene>
    <name evidence="6" type="ORF">ACFOUY_12040</name>
</gene>
<feature type="signal peptide" evidence="5">
    <location>
        <begin position="1"/>
        <end position="21"/>
    </location>
</feature>
<keyword evidence="4" id="KW-0175">Coiled coil</keyword>
<dbReference type="PROSITE" id="PS50005">
    <property type="entry name" value="TPR"/>
    <property type="match status" value="1"/>
</dbReference>
<dbReference type="SUPFAM" id="SSF55486">
    <property type="entry name" value="Metalloproteases ('zincins'), catalytic domain"/>
    <property type="match status" value="1"/>
</dbReference>
<dbReference type="InterPro" id="IPR024079">
    <property type="entry name" value="MetalloPept_cat_dom_sf"/>
</dbReference>
<protein>
    <submittedName>
        <fullName evidence="6">Tetratricopeptide repeat protein</fullName>
    </submittedName>
</protein>
<dbReference type="PANTHER" id="PTHR45586">
    <property type="entry name" value="TPR REPEAT-CONTAINING PROTEIN PA4667"/>
    <property type="match status" value="1"/>
</dbReference>
<feature type="repeat" description="TPR" evidence="3">
    <location>
        <begin position="892"/>
        <end position="925"/>
    </location>
</feature>
<dbReference type="InterPro" id="IPR019734">
    <property type="entry name" value="TPR_rpt"/>
</dbReference>
<keyword evidence="1" id="KW-0677">Repeat</keyword>
<reference evidence="7" key="1">
    <citation type="journal article" date="2019" name="Int. J. Syst. Evol. Microbiol.">
        <title>The Global Catalogue of Microorganisms (GCM) 10K type strain sequencing project: providing services to taxonomists for standard genome sequencing and annotation.</title>
        <authorList>
            <consortium name="The Broad Institute Genomics Platform"/>
            <consortium name="The Broad Institute Genome Sequencing Center for Infectious Disease"/>
            <person name="Wu L."/>
            <person name="Ma J."/>
        </authorList>
    </citation>
    <scope>NUCLEOTIDE SEQUENCE [LARGE SCALE GENOMIC DNA]</scope>
    <source>
        <strain evidence="7">CCM 8689</strain>
    </source>
</reference>
<evidence type="ECO:0000313" key="6">
    <source>
        <dbReference type="EMBL" id="MFC4197426.1"/>
    </source>
</evidence>
<evidence type="ECO:0000313" key="7">
    <source>
        <dbReference type="Proteomes" id="UP001595792"/>
    </source>
</evidence>
<dbReference type="InterPro" id="IPR051012">
    <property type="entry name" value="CellSynth/LPSAsmb/PSIAsmb"/>
</dbReference>
<comment type="caution">
    <text evidence="6">The sequence shown here is derived from an EMBL/GenBank/DDBJ whole genome shotgun (WGS) entry which is preliminary data.</text>
</comment>
<sequence length="964" mass="110409">MRKKIFSFGFLAIVCAIQVSAQTIDPDNTTLALTKLEQSRKQLLVDIAKPNKAPVIEKMFELGMWDKALLEMNKLKQGSFERKMLEVDYLLLNNNFKSAELIVGELNKLQPKNPKVILLNAYLQMQAWKLPQAAQICENALKTNPSNELKLMLGKIKLLQKDYVKALALAKEVQKADSRNAQAFQLEADVYFWDQQPQLAEAPLKKSLEINPFNADARFSYGYAIWRRVDATQLNAMAAQWEIALAVNPLHFPTHWHWGNGHTNLTYADYAEKDDDEVRRALKTADELFKANKVQEAIDYTRTVEKKYPNSIIPKLHRGSLYYAAFDMNRKVRLDSAEKIFRQILALKKHYGPAHNGLSAVIKSKRIPYLTMYDSITNRLNTTKITDMENFTRVFPDVSYYPGEIAKAMVWNQLFTSVVYFPFLSKGDNVFRIPPLHLDLATVMSSPSFRTNTTFDNRQWMDIRGVGSGAAAIEYVERGAYLERNVILHEYVHLFHGRVLTDEESRKIRSLYYNAMKEGRTLDYYSQNNESEYFAQTYPAFFEPVKVHPLDFKSMNTTADLKSKDPEMYKFLDQLVKKERAYLSGDKSAMASNWANIYLNLSNRARMSNADLAAKYLDTALTFDDKYLPAILAYAKINTNKKNFEAAENWLKKAENINANYAPTYAAYADLIAAKQLNKLIDDETAIKQQAEQLKKSYKLEDDYQELARVNILLREMYKKNAMLPEAIEAADEYDKNGATVSTYLRDRRDDAKAFSASLKAAIGYGEAIDVLKNLVAQKPQNYEYRNLYADALAIHGDYKTAIETIKQAQRILAASGNDRADYNLRLAEFYASVNQVDSVGYYMGLVKSKTTQLRDADKLRLVRLLSSIKSNEEAAKLLNGVMVKSDPFLQADLDYTKGKVFESEGNKQQALLMYEQVLQHNPYQFNVYKILVDHYQTLNNTNKVTELRNKRAALKIQPGKLFN</sequence>
<dbReference type="Proteomes" id="UP001595792">
    <property type="component" value="Unassembled WGS sequence"/>
</dbReference>
<dbReference type="RefSeq" id="WP_378960928.1">
    <property type="nucleotide sequence ID" value="NZ_JBHRXC010000016.1"/>
</dbReference>
<dbReference type="EMBL" id="JBHSBY010000116">
    <property type="protein sequence ID" value="MFC4197426.1"/>
    <property type="molecule type" value="Genomic_DNA"/>
</dbReference>
<proteinExistence type="predicted"/>
<dbReference type="SMART" id="SM00028">
    <property type="entry name" value="TPR"/>
    <property type="match status" value="6"/>
</dbReference>
<keyword evidence="2 3" id="KW-0802">TPR repeat</keyword>
<accession>A0ABV8NKV8</accession>
<dbReference type="Gene3D" id="3.40.390.10">
    <property type="entry name" value="Collagenase (Catalytic Domain)"/>
    <property type="match status" value="1"/>
</dbReference>